<keyword evidence="3" id="KW-1185">Reference proteome</keyword>
<feature type="compositionally biased region" description="Basic and acidic residues" evidence="1">
    <location>
        <begin position="203"/>
        <end position="217"/>
    </location>
</feature>
<gene>
    <name evidence="2" type="ORF">D0Y65_050367</name>
</gene>
<feature type="compositionally biased region" description="Polar residues" evidence="1">
    <location>
        <begin position="309"/>
        <end position="318"/>
    </location>
</feature>
<evidence type="ECO:0000256" key="1">
    <source>
        <dbReference type="SAM" id="MobiDB-lite"/>
    </source>
</evidence>
<comment type="caution">
    <text evidence="2">The sequence shown here is derived from an EMBL/GenBank/DDBJ whole genome shotgun (WGS) entry which is preliminary data.</text>
</comment>
<feature type="compositionally biased region" description="Low complexity" evidence="1">
    <location>
        <begin position="226"/>
        <end position="251"/>
    </location>
</feature>
<feature type="region of interest" description="Disordered" evidence="1">
    <location>
        <begin position="198"/>
        <end position="328"/>
    </location>
</feature>
<dbReference type="Proteomes" id="UP000289340">
    <property type="component" value="Chromosome 19"/>
</dbReference>
<sequence length="328" mass="36274">MHIEKNFFDSIFNTVMNVSGKTKDNDKARMDLALYCRCKDLELKSAANGKLLKPKANYTLTANQTKFMGDSKRAVKNKAKVEGSICASYIHPETTYFCSHYFNNFMLSPHNIRNQIAIENERRPPMLSVFDQQGRPSGKELIHWLTDDEKDSAHVHVLINYAEVKPYLDSFLQSQSNVSTRNVHADFPTWFQEKVYMSSGGDDLSRPSSHDSSGKGRIEKKKRYVVRLLPPRDSLPSTTPSPSSMSMPVRPLDVAATPSPPPTEARPFSSHVDAPGPSTVPAFTPSPSSVDARGPSPIPRSTPSPSPAVANTPTNEDATNLAMEDLPP</sequence>
<dbReference type="PANTHER" id="PTHR48258">
    <property type="entry name" value="DUF4218 DOMAIN-CONTAINING PROTEIN-RELATED"/>
    <property type="match status" value="1"/>
</dbReference>
<evidence type="ECO:0000313" key="3">
    <source>
        <dbReference type="Proteomes" id="UP000289340"/>
    </source>
</evidence>
<protein>
    <submittedName>
        <fullName evidence="2">Uncharacterized protein</fullName>
    </submittedName>
</protein>
<feature type="compositionally biased region" description="Pro residues" evidence="1">
    <location>
        <begin position="296"/>
        <end position="306"/>
    </location>
</feature>
<proteinExistence type="predicted"/>
<accession>A0A445FBU0</accession>
<name>A0A445FBU0_GLYSO</name>
<dbReference type="AlphaFoldDB" id="A0A445FBU0"/>
<dbReference type="PANTHER" id="PTHR48258:SF3">
    <property type="entry name" value="FK506-BINDING PROTEIN 4-LIKE ISOFORM X1"/>
    <property type="match status" value="1"/>
</dbReference>
<evidence type="ECO:0000313" key="2">
    <source>
        <dbReference type="EMBL" id="RZB46311.1"/>
    </source>
</evidence>
<organism evidence="2 3">
    <name type="scientific">Glycine soja</name>
    <name type="common">Wild soybean</name>
    <dbReference type="NCBI Taxonomy" id="3848"/>
    <lineage>
        <taxon>Eukaryota</taxon>
        <taxon>Viridiplantae</taxon>
        <taxon>Streptophyta</taxon>
        <taxon>Embryophyta</taxon>
        <taxon>Tracheophyta</taxon>
        <taxon>Spermatophyta</taxon>
        <taxon>Magnoliopsida</taxon>
        <taxon>eudicotyledons</taxon>
        <taxon>Gunneridae</taxon>
        <taxon>Pentapetalae</taxon>
        <taxon>rosids</taxon>
        <taxon>fabids</taxon>
        <taxon>Fabales</taxon>
        <taxon>Fabaceae</taxon>
        <taxon>Papilionoideae</taxon>
        <taxon>50 kb inversion clade</taxon>
        <taxon>NPAAA clade</taxon>
        <taxon>indigoferoid/millettioid clade</taxon>
        <taxon>Phaseoleae</taxon>
        <taxon>Glycine</taxon>
        <taxon>Glycine subgen. Soja</taxon>
    </lineage>
</organism>
<dbReference type="EMBL" id="QZWG01000019">
    <property type="protein sequence ID" value="RZB46311.1"/>
    <property type="molecule type" value="Genomic_DNA"/>
</dbReference>
<reference evidence="2 3" key="1">
    <citation type="submission" date="2018-09" db="EMBL/GenBank/DDBJ databases">
        <title>A high-quality reference genome of wild soybean provides a powerful tool to mine soybean genomes.</title>
        <authorList>
            <person name="Xie M."/>
            <person name="Chung C.Y.L."/>
            <person name="Li M.-W."/>
            <person name="Wong F.-L."/>
            <person name="Chan T.-F."/>
            <person name="Lam H.-M."/>
        </authorList>
    </citation>
    <scope>NUCLEOTIDE SEQUENCE [LARGE SCALE GENOMIC DNA]</scope>
    <source>
        <strain evidence="3">cv. W05</strain>
        <tissue evidence="2">Hypocotyl of etiolated seedlings</tissue>
    </source>
</reference>